<sequence>MSTPTKRHKRSKKPKRPPSNPVYPTDKGVQEVNVALALPADDPSLTRVFVRPARLVPFSHRHLCSLRHPRVAEAVAQDMQERGPRDPADEMNRFARMSPHHLAYMQEQADKWGELGAMFDAIAHKEEISQRRTDRMRSWQFLEAVERWWGRMVKHGASIVDYDAYVQLHERLYKLIFQPETDDFLEPLEAIVADWMHDSQNEAGVSYEWFHVSLFELADNWAPAVYNTIECHADFLNEYFPKVFDVVRRPVVAAADWDAKHQQIVQSYERQFSRYNAPVVFPVVKEGGEFINTRISS</sequence>
<reference evidence="2" key="1">
    <citation type="submission" date="2021-01" db="EMBL/GenBank/DDBJ databases">
        <authorList>
            <person name="Corre E."/>
            <person name="Pelletier E."/>
            <person name="Niang G."/>
            <person name="Scheremetjew M."/>
            <person name="Finn R."/>
            <person name="Kale V."/>
            <person name="Holt S."/>
            <person name="Cochrane G."/>
            <person name="Meng A."/>
            <person name="Brown T."/>
            <person name="Cohen L."/>
        </authorList>
    </citation>
    <scope>NUCLEOTIDE SEQUENCE</scope>
    <source>
        <strain evidence="2">CCMP1594</strain>
    </source>
</reference>
<feature type="compositionally biased region" description="Basic residues" evidence="1">
    <location>
        <begin position="1"/>
        <end position="16"/>
    </location>
</feature>
<feature type="region of interest" description="Disordered" evidence="1">
    <location>
        <begin position="1"/>
        <end position="26"/>
    </location>
</feature>
<evidence type="ECO:0000313" key="2">
    <source>
        <dbReference type="EMBL" id="CAE0813529.1"/>
    </source>
</evidence>
<protein>
    <submittedName>
        <fullName evidence="2">Uncharacterized protein</fullName>
    </submittedName>
</protein>
<name>A0A7S4D1W5_9EUGL</name>
<evidence type="ECO:0000256" key="1">
    <source>
        <dbReference type="SAM" id="MobiDB-lite"/>
    </source>
</evidence>
<proteinExistence type="predicted"/>
<dbReference type="AlphaFoldDB" id="A0A7S4D1W5"/>
<dbReference type="EMBL" id="HBJA01070223">
    <property type="protein sequence ID" value="CAE0813529.1"/>
    <property type="molecule type" value="Transcribed_RNA"/>
</dbReference>
<accession>A0A7S4D1W5</accession>
<organism evidence="2">
    <name type="scientific">Eutreptiella gymnastica</name>
    <dbReference type="NCBI Taxonomy" id="73025"/>
    <lineage>
        <taxon>Eukaryota</taxon>
        <taxon>Discoba</taxon>
        <taxon>Euglenozoa</taxon>
        <taxon>Euglenida</taxon>
        <taxon>Spirocuta</taxon>
        <taxon>Euglenophyceae</taxon>
        <taxon>Eutreptiales</taxon>
        <taxon>Eutreptiaceae</taxon>
        <taxon>Eutreptiella</taxon>
    </lineage>
</organism>
<gene>
    <name evidence="2" type="ORF">EGYM00163_LOCUS24680</name>
</gene>